<keyword evidence="5 8" id="KW-1133">Transmembrane helix</keyword>
<protein>
    <submittedName>
        <fullName evidence="10">Lycopene cyclase</fullName>
    </submittedName>
</protein>
<keyword evidence="7" id="KW-0413">Isomerase</keyword>
<evidence type="ECO:0000313" key="10">
    <source>
        <dbReference type="EMBL" id="GGK02829.1"/>
    </source>
</evidence>
<dbReference type="NCBIfam" id="TIGR03462">
    <property type="entry name" value="CarR_dom_SF"/>
    <property type="match status" value="1"/>
</dbReference>
<dbReference type="RefSeq" id="WP_229784221.1">
    <property type="nucleotide sequence ID" value="NZ_BMQB01000008.1"/>
</dbReference>
<feature type="domain" description="Lycopene cyclase" evidence="9">
    <location>
        <begin position="6"/>
        <end position="96"/>
    </location>
</feature>
<keyword evidence="6 8" id="KW-0472">Membrane</keyword>
<evidence type="ECO:0000256" key="1">
    <source>
        <dbReference type="ARBA" id="ARBA00004141"/>
    </source>
</evidence>
<reference evidence="10" key="1">
    <citation type="journal article" date="2014" name="Int. J. Syst. Evol. Microbiol.">
        <title>Complete genome sequence of Corynebacterium casei LMG S-19264T (=DSM 44701T), isolated from a smear-ripened cheese.</title>
        <authorList>
            <consortium name="US DOE Joint Genome Institute (JGI-PGF)"/>
            <person name="Walter F."/>
            <person name="Albersmeier A."/>
            <person name="Kalinowski J."/>
            <person name="Ruckert C."/>
        </authorList>
    </citation>
    <scope>NUCLEOTIDE SEQUENCE</scope>
    <source>
        <strain evidence="10">JCM 3090</strain>
    </source>
</reference>
<keyword evidence="4" id="KW-0125">Carotenoid biosynthesis</keyword>
<evidence type="ECO:0000256" key="8">
    <source>
        <dbReference type="SAM" id="Phobius"/>
    </source>
</evidence>
<evidence type="ECO:0000259" key="9">
    <source>
        <dbReference type="Pfam" id="PF18916"/>
    </source>
</evidence>
<evidence type="ECO:0000313" key="11">
    <source>
        <dbReference type="Proteomes" id="UP000649739"/>
    </source>
</evidence>
<organism evidence="10 11">
    <name type="scientific">Pilimelia anulata</name>
    <dbReference type="NCBI Taxonomy" id="53371"/>
    <lineage>
        <taxon>Bacteria</taxon>
        <taxon>Bacillati</taxon>
        <taxon>Actinomycetota</taxon>
        <taxon>Actinomycetes</taxon>
        <taxon>Micromonosporales</taxon>
        <taxon>Micromonosporaceae</taxon>
        <taxon>Pilimelia</taxon>
    </lineage>
</organism>
<dbReference type="InterPro" id="IPR017825">
    <property type="entry name" value="Lycopene_cyclase_dom"/>
</dbReference>
<dbReference type="Proteomes" id="UP000649739">
    <property type="component" value="Unassembled WGS sequence"/>
</dbReference>
<keyword evidence="11" id="KW-1185">Reference proteome</keyword>
<dbReference type="Pfam" id="PF18916">
    <property type="entry name" value="Lycopene_cyc"/>
    <property type="match status" value="1"/>
</dbReference>
<proteinExistence type="predicted"/>
<sequence length="110" mass="12215">MASLSYLAVLAACVLVTLPLEFALGARVLRRPRRLAATLALTAIPFVVWDLVAVARGHWWFAPGRTVGLRLAGLPVEEWLFFLVVPLCALLTYEVLGTRRRRGSADTRDR</sequence>
<reference evidence="10" key="2">
    <citation type="submission" date="2020-09" db="EMBL/GenBank/DDBJ databases">
        <authorList>
            <person name="Sun Q."/>
            <person name="Ohkuma M."/>
        </authorList>
    </citation>
    <scope>NUCLEOTIDE SEQUENCE</scope>
    <source>
        <strain evidence="10">JCM 3090</strain>
    </source>
</reference>
<accession>A0A8J3FBS1</accession>
<comment type="subcellular location">
    <subcellularLocation>
        <location evidence="1">Membrane</location>
        <topology evidence="1">Multi-pass membrane protein</topology>
    </subcellularLocation>
</comment>
<dbReference type="GO" id="GO:0016117">
    <property type="term" value="P:carotenoid biosynthetic process"/>
    <property type="evidence" value="ECO:0007669"/>
    <property type="project" value="UniProtKB-KW"/>
</dbReference>
<dbReference type="GO" id="GO:0016872">
    <property type="term" value="F:intramolecular lyase activity"/>
    <property type="evidence" value="ECO:0007669"/>
    <property type="project" value="InterPro"/>
</dbReference>
<feature type="transmembrane region" description="Helical" evidence="8">
    <location>
        <begin position="6"/>
        <end position="24"/>
    </location>
</feature>
<name>A0A8J3FBS1_9ACTN</name>
<evidence type="ECO:0000256" key="6">
    <source>
        <dbReference type="ARBA" id="ARBA00023136"/>
    </source>
</evidence>
<evidence type="ECO:0000256" key="2">
    <source>
        <dbReference type="ARBA" id="ARBA00004829"/>
    </source>
</evidence>
<dbReference type="GO" id="GO:0016020">
    <property type="term" value="C:membrane"/>
    <property type="evidence" value="ECO:0007669"/>
    <property type="project" value="UniProtKB-SubCell"/>
</dbReference>
<feature type="transmembrane region" description="Helical" evidence="8">
    <location>
        <begin position="36"/>
        <end position="59"/>
    </location>
</feature>
<evidence type="ECO:0000256" key="7">
    <source>
        <dbReference type="ARBA" id="ARBA00023235"/>
    </source>
</evidence>
<feature type="transmembrane region" description="Helical" evidence="8">
    <location>
        <begin position="79"/>
        <end position="96"/>
    </location>
</feature>
<evidence type="ECO:0000256" key="4">
    <source>
        <dbReference type="ARBA" id="ARBA00022746"/>
    </source>
</evidence>
<dbReference type="GO" id="GO:0045436">
    <property type="term" value="F:lycopene beta cyclase activity"/>
    <property type="evidence" value="ECO:0007669"/>
    <property type="project" value="UniProtKB-ARBA"/>
</dbReference>
<evidence type="ECO:0000256" key="5">
    <source>
        <dbReference type="ARBA" id="ARBA00022989"/>
    </source>
</evidence>
<comment type="caution">
    <text evidence="10">The sequence shown here is derived from an EMBL/GenBank/DDBJ whole genome shotgun (WGS) entry which is preliminary data.</text>
</comment>
<comment type="pathway">
    <text evidence="2">Carotenoid biosynthesis.</text>
</comment>
<keyword evidence="3 8" id="KW-0812">Transmembrane</keyword>
<evidence type="ECO:0000256" key="3">
    <source>
        <dbReference type="ARBA" id="ARBA00022692"/>
    </source>
</evidence>
<dbReference type="AlphaFoldDB" id="A0A8J3FBS1"/>
<gene>
    <name evidence="10" type="ORF">GCM10010123_35990</name>
</gene>
<dbReference type="EMBL" id="BMQB01000008">
    <property type="protein sequence ID" value="GGK02829.1"/>
    <property type="molecule type" value="Genomic_DNA"/>
</dbReference>